<evidence type="ECO:0000313" key="2">
    <source>
        <dbReference type="EMBL" id="KAF9895081.1"/>
    </source>
</evidence>
<evidence type="ECO:0000313" key="3">
    <source>
        <dbReference type="Proteomes" id="UP001194746"/>
    </source>
</evidence>
<gene>
    <name evidence="2" type="ORF">FE257_004710</name>
</gene>
<proteinExistence type="predicted"/>
<organism evidence="2 3">
    <name type="scientific">Aspergillus nanangensis</name>
    <dbReference type="NCBI Taxonomy" id="2582783"/>
    <lineage>
        <taxon>Eukaryota</taxon>
        <taxon>Fungi</taxon>
        <taxon>Dikarya</taxon>
        <taxon>Ascomycota</taxon>
        <taxon>Pezizomycotina</taxon>
        <taxon>Eurotiomycetes</taxon>
        <taxon>Eurotiomycetidae</taxon>
        <taxon>Eurotiales</taxon>
        <taxon>Aspergillaceae</taxon>
        <taxon>Aspergillus</taxon>
        <taxon>Aspergillus subgen. Circumdati</taxon>
    </lineage>
</organism>
<feature type="region of interest" description="Disordered" evidence="1">
    <location>
        <begin position="25"/>
        <end position="73"/>
    </location>
</feature>
<comment type="caution">
    <text evidence="2">The sequence shown here is derived from an EMBL/GenBank/DDBJ whole genome shotgun (WGS) entry which is preliminary data.</text>
</comment>
<keyword evidence="3" id="KW-1185">Reference proteome</keyword>
<dbReference type="Proteomes" id="UP001194746">
    <property type="component" value="Unassembled WGS sequence"/>
</dbReference>
<dbReference type="AlphaFoldDB" id="A0AAD4CYI8"/>
<sequence length="120" mass="13382">MSSTETTTTRTQGNLAILTDYELHHSGSREPEAVVSSSSTVPQTQPLNWTSNHRRVPAYRPINRNLDRTERPAGSNAGEFLFIQAMLHGVWLNASVAQFWRATGGRLNDGIFRKDVGGEW</sequence>
<feature type="compositionally biased region" description="Low complexity" evidence="1">
    <location>
        <begin position="34"/>
        <end position="46"/>
    </location>
</feature>
<evidence type="ECO:0000256" key="1">
    <source>
        <dbReference type="SAM" id="MobiDB-lite"/>
    </source>
</evidence>
<reference evidence="2" key="1">
    <citation type="journal article" date="2019" name="Beilstein J. Org. Chem.">
        <title>Nanangenines: drimane sesquiterpenoids as the dominant metabolite cohort of a novel Australian fungus, Aspergillus nanangensis.</title>
        <authorList>
            <person name="Lacey H.J."/>
            <person name="Gilchrist C.L.M."/>
            <person name="Crombie A."/>
            <person name="Kalaitzis J.A."/>
            <person name="Vuong D."/>
            <person name="Rutledge P.J."/>
            <person name="Turner P."/>
            <person name="Pitt J.I."/>
            <person name="Lacey E."/>
            <person name="Chooi Y.H."/>
            <person name="Piggott A.M."/>
        </authorList>
    </citation>
    <scope>NUCLEOTIDE SEQUENCE</scope>
    <source>
        <strain evidence="2">MST-FP2251</strain>
    </source>
</reference>
<dbReference type="EMBL" id="VCAU01000002">
    <property type="protein sequence ID" value="KAF9895081.1"/>
    <property type="molecule type" value="Genomic_DNA"/>
</dbReference>
<accession>A0AAD4CYI8</accession>
<reference evidence="2" key="2">
    <citation type="submission" date="2020-02" db="EMBL/GenBank/DDBJ databases">
        <authorList>
            <person name="Gilchrist C.L.M."/>
            <person name="Chooi Y.-H."/>
        </authorList>
    </citation>
    <scope>NUCLEOTIDE SEQUENCE</scope>
    <source>
        <strain evidence="2">MST-FP2251</strain>
    </source>
</reference>
<protein>
    <submittedName>
        <fullName evidence="2">Uncharacterized protein</fullName>
    </submittedName>
</protein>
<name>A0AAD4CYI8_ASPNN</name>